<dbReference type="EMBL" id="REGN01000010">
    <property type="protein sequence ID" value="RNA45178.1"/>
    <property type="molecule type" value="Genomic_DNA"/>
</dbReference>
<dbReference type="Gene3D" id="3.40.50.1820">
    <property type="entry name" value="alpha/beta hydrolase"/>
    <property type="match status" value="1"/>
</dbReference>
<feature type="domain" description="Lipase" evidence="6">
    <location>
        <begin position="33"/>
        <end position="282"/>
    </location>
</feature>
<keyword evidence="5" id="KW-0812">Transmembrane</keyword>
<dbReference type="STRING" id="10195.A0A3M7TBQ8"/>
<evidence type="ECO:0000313" key="7">
    <source>
        <dbReference type="EMBL" id="RNA45178.1"/>
    </source>
</evidence>
<accession>A0A3M7TBQ8</accession>
<reference evidence="7 8" key="1">
    <citation type="journal article" date="2018" name="Sci. Rep.">
        <title>Genomic signatures of local adaptation to the degree of environmental predictability in rotifers.</title>
        <authorList>
            <person name="Franch-Gras L."/>
            <person name="Hahn C."/>
            <person name="Garcia-Roger E.M."/>
            <person name="Carmona M.J."/>
            <person name="Serra M."/>
            <person name="Gomez A."/>
        </authorList>
    </citation>
    <scope>NUCLEOTIDE SEQUENCE [LARGE SCALE GENOMIC DNA]</scope>
    <source>
        <strain evidence="7">HYR1</strain>
    </source>
</reference>
<evidence type="ECO:0000256" key="2">
    <source>
        <dbReference type="ARBA" id="ARBA00010701"/>
    </source>
</evidence>
<dbReference type="InterPro" id="IPR029058">
    <property type="entry name" value="AB_hydrolase_fold"/>
</dbReference>
<dbReference type="OrthoDB" id="199913at2759"/>
<feature type="transmembrane region" description="Helical" evidence="5">
    <location>
        <begin position="12"/>
        <end position="31"/>
    </location>
</feature>
<gene>
    <name evidence="7" type="ORF">BpHYR1_003444</name>
</gene>
<dbReference type="PRINTS" id="PR00821">
    <property type="entry name" value="TAGLIPASE"/>
</dbReference>
<keyword evidence="7" id="KW-0378">Hydrolase</keyword>
<dbReference type="PANTHER" id="PTHR11610">
    <property type="entry name" value="LIPASE"/>
    <property type="match status" value="1"/>
</dbReference>
<dbReference type="Pfam" id="PF00151">
    <property type="entry name" value="Lipase"/>
    <property type="match status" value="1"/>
</dbReference>
<comment type="similarity">
    <text evidence="2 4">Belongs to the AB hydrolase superfamily. Lipase family.</text>
</comment>
<sequence length="429" mass="48620">MKATKYFLDLWINFICAQFFVITLFQSILVFSEVCYDDLGCFGVSDLVGKSLERYLLPLPNHPDKINTKFYLYNRKSNRSDIISFDSFIIHGFLQNSSRPWSTNMKNEMLKKENVNVIIVDWSKGSLFPYEQAVSNANVVGAEIARLINSLIKQNRTSPDQFHLIGMSLGAHIAGYTGKRVSGLGRISGLDPAGPYFENAEDKIRLAKSDANFVDIIHTDMPSYLDFGFGISKSIGHVDFYVNGGFDQPKCAKKSEQLASMLFILAMKNYQKAKHLITCSHLSIHVNIRHLDVAPRLISTMANVLIVQRMAVIKWDIGLLLSSNGSDNEIQAYGRFSIIFESSNRNSTPEVFDDSKVVFKPSSIETRLISTSEIGEIKNLTTSLISWIYEDNWEFEFIEMMDSEGLKKKFCQVFVETKSQETISKFIKC</sequence>
<proteinExistence type="inferred from homology"/>
<evidence type="ECO:0000313" key="8">
    <source>
        <dbReference type="Proteomes" id="UP000276133"/>
    </source>
</evidence>
<dbReference type="GO" id="GO:0016042">
    <property type="term" value="P:lipid catabolic process"/>
    <property type="evidence" value="ECO:0007669"/>
    <property type="project" value="TreeGrafter"/>
</dbReference>
<comment type="caution">
    <text evidence="7">The sequence shown here is derived from an EMBL/GenBank/DDBJ whole genome shotgun (WGS) entry which is preliminary data.</text>
</comment>
<evidence type="ECO:0000256" key="4">
    <source>
        <dbReference type="RuleBase" id="RU004262"/>
    </source>
</evidence>
<keyword evidence="5" id="KW-1133">Transmembrane helix</keyword>
<dbReference type="GO" id="GO:0005615">
    <property type="term" value="C:extracellular space"/>
    <property type="evidence" value="ECO:0007669"/>
    <property type="project" value="TreeGrafter"/>
</dbReference>
<dbReference type="Proteomes" id="UP000276133">
    <property type="component" value="Unassembled WGS sequence"/>
</dbReference>
<organism evidence="7 8">
    <name type="scientific">Brachionus plicatilis</name>
    <name type="common">Marine rotifer</name>
    <name type="synonym">Brachionus muelleri</name>
    <dbReference type="NCBI Taxonomy" id="10195"/>
    <lineage>
        <taxon>Eukaryota</taxon>
        <taxon>Metazoa</taxon>
        <taxon>Spiralia</taxon>
        <taxon>Gnathifera</taxon>
        <taxon>Rotifera</taxon>
        <taxon>Eurotatoria</taxon>
        <taxon>Monogononta</taxon>
        <taxon>Pseudotrocha</taxon>
        <taxon>Ploima</taxon>
        <taxon>Brachionidae</taxon>
        <taxon>Brachionus</taxon>
    </lineage>
</organism>
<comment type="subcellular location">
    <subcellularLocation>
        <location evidence="1">Secreted</location>
    </subcellularLocation>
</comment>
<keyword evidence="3" id="KW-0964">Secreted</keyword>
<dbReference type="AlphaFoldDB" id="A0A3M7TBQ8"/>
<dbReference type="SUPFAM" id="SSF53474">
    <property type="entry name" value="alpha/beta-Hydrolases"/>
    <property type="match status" value="1"/>
</dbReference>
<evidence type="ECO:0000256" key="3">
    <source>
        <dbReference type="ARBA" id="ARBA00022525"/>
    </source>
</evidence>
<dbReference type="InterPro" id="IPR013818">
    <property type="entry name" value="Lipase"/>
</dbReference>
<keyword evidence="5" id="KW-0472">Membrane</keyword>
<dbReference type="PANTHER" id="PTHR11610:SF173">
    <property type="entry name" value="LIPASE DOMAIN-CONTAINING PROTEIN-RELATED"/>
    <property type="match status" value="1"/>
</dbReference>
<dbReference type="GO" id="GO:0106435">
    <property type="term" value="F:carboxylesterase activity"/>
    <property type="evidence" value="ECO:0007669"/>
    <property type="project" value="UniProtKB-EC"/>
</dbReference>
<name>A0A3M7TBQ8_BRAPC</name>
<keyword evidence="8" id="KW-1185">Reference proteome</keyword>
<dbReference type="InterPro" id="IPR000734">
    <property type="entry name" value="TAG_lipase"/>
</dbReference>
<evidence type="ECO:0000256" key="5">
    <source>
        <dbReference type="SAM" id="Phobius"/>
    </source>
</evidence>
<protein>
    <submittedName>
        <fullName evidence="7">Pancreatic triacylglycerol lipase-like</fullName>
        <ecNumber evidence="7">3.1.1.1</ecNumber>
    </submittedName>
</protein>
<evidence type="ECO:0000259" key="6">
    <source>
        <dbReference type="Pfam" id="PF00151"/>
    </source>
</evidence>
<dbReference type="GO" id="GO:0016298">
    <property type="term" value="F:lipase activity"/>
    <property type="evidence" value="ECO:0007669"/>
    <property type="project" value="InterPro"/>
</dbReference>
<dbReference type="EC" id="3.1.1.1" evidence="7"/>
<evidence type="ECO:0000256" key="1">
    <source>
        <dbReference type="ARBA" id="ARBA00004613"/>
    </source>
</evidence>